<dbReference type="VEuPathDB" id="FungiDB:PAAG_12675"/>
<dbReference type="EMBL" id="KN294051">
    <property type="protein sequence ID" value="KGQ00665.1"/>
    <property type="molecule type" value="Genomic_DNA"/>
</dbReference>
<reference evidence="1 2" key="1">
    <citation type="journal article" date="2011" name="PLoS Genet.">
        <title>Comparative genomic analysis of human fungal pathogens causing paracoccidioidomycosis.</title>
        <authorList>
            <person name="Desjardins C.A."/>
            <person name="Champion M.D."/>
            <person name="Holder J.W."/>
            <person name="Muszewska A."/>
            <person name="Goldberg J."/>
            <person name="Bailao A.M."/>
            <person name="Brigido M.M."/>
            <person name="Ferreira M.E."/>
            <person name="Garcia A.M."/>
            <person name="Grynberg M."/>
            <person name="Gujja S."/>
            <person name="Heiman D.I."/>
            <person name="Henn M.R."/>
            <person name="Kodira C.D."/>
            <person name="Leon-Narvaez H."/>
            <person name="Longo L.V."/>
            <person name="Ma L.J."/>
            <person name="Malavazi I."/>
            <person name="Matsuo A.L."/>
            <person name="Morais F.V."/>
            <person name="Pereira M."/>
            <person name="Rodriguez-Brito S."/>
            <person name="Sakthikumar S."/>
            <person name="Salem-Izacc S.M."/>
            <person name="Sykes S.M."/>
            <person name="Teixeira M.M."/>
            <person name="Vallejo M.C."/>
            <person name="Walter M.E."/>
            <person name="Yandava C."/>
            <person name="Young S."/>
            <person name="Zeng Q."/>
            <person name="Zucker J."/>
            <person name="Felipe M.S."/>
            <person name="Goldman G.H."/>
            <person name="Haas B.J."/>
            <person name="McEwen J.G."/>
            <person name="Nino-Vega G."/>
            <person name="Puccia R."/>
            <person name="San-Blas G."/>
            <person name="Soares C.M."/>
            <person name="Birren B.W."/>
            <person name="Cuomo C.A."/>
        </authorList>
    </citation>
    <scope>NUCLEOTIDE SEQUENCE [LARGE SCALE GENOMIC DNA]</scope>
    <source>
        <strain evidence="2">ATCC MYA-826 / Pb01</strain>
    </source>
</reference>
<protein>
    <submittedName>
        <fullName evidence="1">Uncharacterized protein</fullName>
    </submittedName>
</protein>
<proteinExistence type="predicted"/>
<dbReference type="Proteomes" id="UP000002059">
    <property type="component" value="Partially assembled WGS sequence"/>
</dbReference>
<evidence type="ECO:0000313" key="2">
    <source>
        <dbReference type="Proteomes" id="UP000002059"/>
    </source>
</evidence>
<dbReference type="RefSeq" id="XP_015702252.1">
    <property type="nucleotide sequence ID" value="XM_015848137.1"/>
</dbReference>
<name>A0A0A2V3I7_PARBA</name>
<dbReference type="HOGENOM" id="CLU_1704783_0_0_1"/>
<sequence>MYATHDFICWRKPSEPFPAERGGGGQRPCEDGETGWVCRIAQGFRATACDCFTQVHSSSIVRSHERYALRLTDTVHLIARLVSGAATPGEFPVIPSSGPVDGALCCISCVTPGSVRALQAVFRLERSGEAFSKDAAVYPRCNGSLAAIWRSVEG</sequence>
<keyword evidence="2" id="KW-1185">Reference proteome</keyword>
<gene>
    <name evidence="1" type="ORF">PAAG_12675</name>
</gene>
<dbReference type="KEGG" id="pbl:PAAG_12675"/>
<organism evidence="1 2">
    <name type="scientific">Paracoccidioides lutzii (strain ATCC MYA-826 / Pb01)</name>
    <name type="common">Paracoccidioides brasiliensis</name>
    <dbReference type="NCBI Taxonomy" id="502779"/>
    <lineage>
        <taxon>Eukaryota</taxon>
        <taxon>Fungi</taxon>
        <taxon>Dikarya</taxon>
        <taxon>Ascomycota</taxon>
        <taxon>Pezizomycotina</taxon>
        <taxon>Eurotiomycetes</taxon>
        <taxon>Eurotiomycetidae</taxon>
        <taxon>Onygenales</taxon>
        <taxon>Ajellomycetaceae</taxon>
        <taxon>Paracoccidioides</taxon>
    </lineage>
</organism>
<dbReference type="GeneID" id="26971253"/>
<evidence type="ECO:0000313" key="1">
    <source>
        <dbReference type="EMBL" id="KGQ00665.1"/>
    </source>
</evidence>
<dbReference type="AlphaFoldDB" id="A0A0A2V3I7"/>
<accession>A0A0A2V3I7</accession>